<name>A0ABZ2FVP7_9PSED</name>
<dbReference type="RefSeq" id="WP_338547282.1">
    <property type="nucleotide sequence ID" value="NZ_CP145723.1"/>
</dbReference>
<feature type="transmembrane region" description="Helical" evidence="1">
    <location>
        <begin position="12"/>
        <end position="35"/>
    </location>
</feature>
<evidence type="ECO:0000313" key="2">
    <source>
        <dbReference type="EMBL" id="WWM68921.1"/>
    </source>
</evidence>
<proteinExistence type="predicted"/>
<feature type="transmembrane region" description="Helical" evidence="1">
    <location>
        <begin position="47"/>
        <end position="69"/>
    </location>
</feature>
<sequence>MIVLPAGLSPLRLFLALICFFLWAGLSLALLRGWAPALVSSRDTGMVILGFVLPLIWLAASASIGWHLYTRRRAAANPKE</sequence>
<evidence type="ECO:0000313" key="3">
    <source>
        <dbReference type="Proteomes" id="UP001372714"/>
    </source>
</evidence>
<keyword evidence="3" id="KW-1185">Reference proteome</keyword>
<evidence type="ECO:0000256" key="1">
    <source>
        <dbReference type="SAM" id="Phobius"/>
    </source>
</evidence>
<keyword evidence="1" id="KW-0812">Transmembrane</keyword>
<protein>
    <submittedName>
        <fullName evidence="2">Uncharacterized protein</fullName>
    </submittedName>
</protein>
<organism evidence="2 3">
    <name type="scientific">Pseudomonas benzopyrenica</name>
    <dbReference type="NCBI Taxonomy" id="2993566"/>
    <lineage>
        <taxon>Bacteria</taxon>
        <taxon>Pseudomonadati</taxon>
        <taxon>Pseudomonadota</taxon>
        <taxon>Gammaproteobacteria</taxon>
        <taxon>Pseudomonadales</taxon>
        <taxon>Pseudomonadaceae</taxon>
        <taxon>Pseudomonas</taxon>
    </lineage>
</organism>
<keyword evidence="1" id="KW-1133">Transmembrane helix</keyword>
<gene>
    <name evidence="2" type="ORF">V6W80_11810</name>
</gene>
<dbReference type="Proteomes" id="UP001372714">
    <property type="component" value="Chromosome"/>
</dbReference>
<dbReference type="EMBL" id="CP145723">
    <property type="protein sequence ID" value="WWM68921.1"/>
    <property type="molecule type" value="Genomic_DNA"/>
</dbReference>
<reference evidence="2 3" key="1">
    <citation type="submission" date="2024-02" db="EMBL/GenBank/DDBJ databases">
        <title>The whole genome sequence of Pseudomonas benzopyrenica MLY92.</title>
        <authorList>
            <person name="Liu Y."/>
        </authorList>
    </citation>
    <scope>NUCLEOTIDE SEQUENCE [LARGE SCALE GENOMIC DNA]</scope>
    <source>
        <strain evidence="2 3">MLY92</strain>
    </source>
</reference>
<keyword evidence="1" id="KW-0472">Membrane</keyword>
<accession>A0ABZ2FVP7</accession>